<keyword evidence="7" id="KW-0411">Iron-sulfur</keyword>
<dbReference type="Pfam" id="PF04055">
    <property type="entry name" value="Radical_SAM"/>
    <property type="match status" value="1"/>
</dbReference>
<dbReference type="Proteomes" id="UP001200470">
    <property type="component" value="Unassembled WGS sequence"/>
</dbReference>
<dbReference type="SFLD" id="SFLDS00029">
    <property type="entry name" value="Radical_SAM"/>
    <property type="match status" value="1"/>
</dbReference>
<dbReference type="PANTHER" id="PTHR43409">
    <property type="entry name" value="ANAEROBIC MAGNESIUM-PROTOPORPHYRIN IX MONOMETHYL ESTER CYCLASE-RELATED"/>
    <property type="match status" value="1"/>
</dbReference>
<dbReference type="PROSITE" id="PS51332">
    <property type="entry name" value="B12_BINDING"/>
    <property type="match status" value="1"/>
</dbReference>
<dbReference type="PROSITE" id="PS51918">
    <property type="entry name" value="RADICAL_SAM"/>
    <property type="match status" value="1"/>
</dbReference>
<evidence type="ECO:0000259" key="8">
    <source>
        <dbReference type="PROSITE" id="PS51332"/>
    </source>
</evidence>
<evidence type="ECO:0000256" key="2">
    <source>
        <dbReference type="ARBA" id="ARBA00022603"/>
    </source>
</evidence>
<dbReference type="InterPro" id="IPR051198">
    <property type="entry name" value="BchE-like"/>
</dbReference>
<keyword evidence="3" id="KW-0808">Transferase</keyword>
<dbReference type="Gene3D" id="3.40.50.280">
    <property type="entry name" value="Cobalamin-binding domain"/>
    <property type="match status" value="1"/>
</dbReference>
<dbReference type="InterPro" id="IPR023404">
    <property type="entry name" value="rSAM_horseshoe"/>
</dbReference>
<evidence type="ECO:0000313" key="10">
    <source>
        <dbReference type="EMBL" id="MCF2563659.1"/>
    </source>
</evidence>
<protein>
    <submittedName>
        <fullName evidence="10">B12-binding domain-containing radical SAM protein</fullName>
    </submittedName>
</protein>
<dbReference type="EMBL" id="JADYTN010000010">
    <property type="protein sequence ID" value="MCF2563659.1"/>
    <property type="molecule type" value="Genomic_DNA"/>
</dbReference>
<dbReference type="SFLD" id="SFLDG01082">
    <property type="entry name" value="B12-binding_domain_containing"/>
    <property type="match status" value="1"/>
</dbReference>
<accession>A0ABS9CHH6</accession>
<organism evidence="10 11">
    <name type="scientific">Xylanibacter brevis</name>
    <dbReference type="NCBI Taxonomy" id="83231"/>
    <lineage>
        <taxon>Bacteria</taxon>
        <taxon>Pseudomonadati</taxon>
        <taxon>Bacteroidota</taxon>
        <taxon>Bacteroidia</taxon>
        <taxon>Bacteroidales</taxon>
        <taxon>Prevotellaceae</taxon>
        <taxon>Xylanibacter</taxon>
    </lineage>
</organism>
<keyword evidence="2" id="KW-0489">Methyltransferase</keyword>
<evidence type="ECO:0000259" key="9">
    <source>
        <dbReference type="PROSITE" id="PS51918"/>
    </source>
</evidence>
<dbReference type="PANTHER" id="PTHR43409:SF7">
    <property type="entry name" value="BLL1977 PROTEIN"/>
    <property type="match status" value="1"/>
</dbReference>
<proteinExistence type="predicted"/>
<dbReference type="InterPro" id="IPR006638">
    <property type="entry name" value="Elp3/MiaA/NifB-like_rSAM"/>
</dbReference>
<dbReference type="CDD" id="cd01335">
    <property type="entry name" value="Radical_SAM"/>
    <property type="match status" value="1"/>
</dbReference>
<comment type="caution">
    <text evidence="10">The sequence shown here is derived from an EMBL/GenBank/DDBJ whole genome shotgun (WGS) entry which is preliminary data.</text>
</comment>
<gene>
    <name evidence="10" type="ORF">I6E12_05990</name>
</gene>
<comment type="cofactor">
    <cofactor evidence="1">
        <name>[4Fe-4S] cluster</name>
        <dbReference type="ChEBI" id="CHEBI:49883"/>
    </cofactor>
</comment>
<dbReference type="SMART" id="SM00729">
    <property type="entry name" value="Elp3"/>
    <property type="match status" value="1"/>
</dbReference>
<evidence type="ECO:0000256" key="5">
    <source>
        <dbReference type="ARBA" id="ARBA00022723"/>
    </source>
</evidence>
<name>A0ABS9CHH6_9BACT</name>
<evidence type="ECO:0000256" key="4">
    <source>
        <dbReference type="ARBA" id="ARBA00022691"/>
    </source>
</evidence>
<keyword evidence="4" id="KW-0949">S-adenosyl-L-methionine</keyword>
<dbReference type="InterPro" id="IPR006158">
    <property type="entry name" value="Cobalamin-bd"/>
</dbReference>
<evidence type="ECO:0000256" key="3">
    <source>
        <dbReference type="ARBA" id="ARBA00022679"/>
    </source>
</evidence>
<keyword evidence="5" id="KW-0479">Metal-binding</keyword>
<dbReference type="InterPro" id="IPR034466">
    <property type="entry name" value="Methyltransferase_Class_B"/>
</dbReference>
<keyword evidence="6" id="KW-0408">Iron</keyword>
<dbReference type="SUPFAM" id="SSF102114">
    <property type="entry name" value="Radical SAM enzymes"/>
    <property type="match status" value="1"/>
</dbReference>
<feature type="domain" description="B12-binding" evidence="8">
    <location>
        <begin position="1"/>
        <end position="133"/>
    </location>
</feature>
<dbReference type="InterPro" id="IPR058240">
    <property type="entry name" value="rSAM_sf"/>
</dbReference>
<dbReference type="RefSeq" id="WP_301637976.1">
    <property type="nucleotide sequence ID" value="NZ_JADYTN010000010.1"/>
</dbReference>
<evidence type="ECO:0000256" key="6">
    <source>
        <dbReference type="ARBA" id="ARBA00023004"/>
    </source>
</evidence>
<dbReference type="Pfam" id="PF02310">
    <property type="entry name" value="B12-binding"/>
    <property type="match status" value="1"/>
</dbReference>
<reference evidence="10 11" key="1">
    <citation type="submission" date="2020-12" db="EMBL/GenBank/DDBJ databases">
        <title>Whole genome sequences of gut porcine anaerobes.</title>
        <authorList>
            <person name="Kubasova T."/>
            <person name="Jahodarova E."/>
            <person name="Rychlik I."/>
        </authorList>
    </citation>
    <scope>NUCLEOTIDE SEQUENCE [LARGE SCALE GENOMIC DNA]</scope>
    <source>
        <strain evidence="10 11">An925</strain>
    </source>
</reference>
<dbReference type="InterPro" id="IPR007197">
    <property type="entry name" value="rSAM"/>
</dbReference>
<evidence type="ECO:0000256" key="1">
    <source>
        <dbReference type="ARBA" id="ARBA00001966"/>
    </source>
</evidence>
<sequence>MAPELRQESIGTLILAQKAVESKYKVAIVRFWEANRIDYNTFAIEICERIFSYMPKIVSFYCRESEYHILIDLAKRIKKVSPITTIVFGGPQAELTAEDTLTSFSCVDYICCGEGENTIVPLLDMILNKNNCTEHTIPGLVYRDAECNIVKNRLPDLLPDNYTRSFLYYDLVPKNIILNSKSVTIDVGRGCPFSCTFCSTKTFWKQKFRLRDLSDTIFEINYVVNHFGNKLFSFSHDLFTVNKNRVLDFCFQIKELGHDVKWTCSARIDCVDEELIESMASSGLVGIYYGVETGSSRMQNLINKRLNIQRCVEIVKWSIKNNVYVTTSFIYGFPDETYDDLNKTLGLMHQLMSIGANVQLHYLSFEKGSKLFESYKQELSYNSSEQTNLLGVKELSQEIQQHPELFPTFWNYTSKLRTEMKFLKNIHEIGREYPRTYLILISMLIKKGLDYVGAYKLLIELIQDSLVRFERDNVVIKKSICYFLFEKIISRLSTHPEYRITESETSLLKTTLLNGNL</sequence>
<dbReference type="Gene3D" id="3.80.30.20">
    <property type="entry name" value="tm_1862 like domain"/>
    <property type="match status" value="1"/>
</dbReference>
<evidence type="ECO:0000256" key="7">
    <source>
        <dbReference type="ARBA" id="ARBA00023014"/>
    </source>
</evidence>
<keyword evidence="11" id="KW-1185">Reference proteome</keyword>
<feature type="domain" description="Radical SAM core" evidence="9">
    <location>
        <begin position="177"/>
        <end position="403"/>
    </location>
</feature>
<evidence type="ECO:0000313" key="11">
    <source>
        <dbReference type="Proteomes" id="UP001200470"/>
    </source>
</evidence>
<dbReference type="SFLD" id="SFLDG01123">
    <property type="entry name" value="methyltransferase_(Class_B)"/>
    <property type="match status" value="1"/>
</dbReference>